<dbReference type="InterPro" id="IPR000537">
    <property type="entry name" value="UbiA_prenyltransferase"/>
</dbReference>
<dbReference type="GeneID" id="19207001"/>
<dbReference type="OrthoDB" id="18170at2759"/>
<evidence type="ECO:0000313" key="10">
    <source>
        <dbReference type="EMBL" id="EIW85886.1"/>
    </source>
</evidence>
<gene>
    <name evidence="10" type="ORF">CONPUDRAFT_44583</name>
</gene>
<dbReference type="EC" id="2.5.1.39" evidence="9"/>
<sequence>MKVKDALYEDARPYLELMRVHKPIGVYLMFWPFAWGLTLAARRQRLDFPTYVGLFGAFFAGAFVLRSTVCTLNDIMDREFDRKVERCKTRPIASGRVSVRAAVVFYLAQMGVVLGLMGLLSRGAKVWAVVGLHHVYPLLKRWTNWPQAWLGLAMNWGLPVAWAAVNGAHVELSVFGALLMGSWCWTVLYDTIYACQDIQDDAKAGVKSTALLFGVWILPMLRLFAAGLVVSLIATGVLAGFGVAYYAFAVGGVTLHLVWQFRSVDLGSLRSCGEIFKANVWVGGLIWAGLFGEYVLS</sequence>
<dbReference type="GO" id="GO:0008412">
    <property type="term" value="F:4-hydroxybenzoate polyprenyltransferase activity"/>
    <property type="evidence" value="ECO:0007669"/>
    <property type="project" value="UniProtKB-EC"/>
</dbReference>
<dbReference type="Gene3D" id="1.20.120.1780">
    <property type="entry name" value="UbiA prenyltransferase"/>
    <property type="match status" value="1"/>
</dbReference>
<proteinExistence type="inferred from homology"/>
<dbReference type="KEGG" id="cput:CONPUDRAFT_44583"/>
<keyword evidence="5 9" id="KW-0808">Transferase</keyword>
<comment type="catalytic activity">
    <reaction evidence="9">
        <text>an all-trans-polyprenyl diphosphate + 4-hydroxybenzoate = a 4-hydroxy-3-(all-trans-polyprenyl)benzoate + diphosphate</text>
        <dbReference type="Rhea" id="RHEA:44504"/>
        <dbReference type="Rhea" id="RHEA-COMP:9514"/>
        <dbReference type="Rhea" id="RHEA-COMP:9564"/>
        <dbReference type="ChEBI" id="CHEBI:17879"/>
        <dbReference type="ChEBI" id="CHEBI:33019"/>
        <dbReference type="ChEBI" id="CHEBI:58914"/>
        <dbReference type="ChEBI" id="CHEBI:78396"/>
        <dbReference type="EC" id="2.5.1.39"/>
    </reaction>
</comment>
<evidence type="ECO:0000256" key="8">
    <source>
        <dbReference type="ARBA" id="ARBA00023136"/>
    </source>
</evidence>
<dbReference type="AlphaFoldDB" id="A0A5M3N3H3"/>
<dbReference type="InterPro" id="IPR006370">
    <property type="entry name" value="HB_polyprenyltransferase-like"/>
</dbReference>
<evidence type="ECO:0000256" key="7">
    <source>
        <dbReference type="ARBA" id="ARBA00022989"/>
    </source>
</evidence>
<dbReference type="CDD" id="cd13959">
    <property type="entry name" value="PT_UbiA_COQ2"/>
    <property type="match status" value="1"/>
</dbReference>
<evidence type="ECO:0000256" key="1">
    <source>
        <dbReference type="ARBA" id="ARBA00001946"/>
    </source>
</evidence>
<evidence type="ECO:0000256" key="3">
    <source>
        <dbReference type="ARBA" id="ARBA00005179"/>
    </source>
</evidence>
<feature type="transmembrane region" description="Helical" evidence="9">
    <location>
        <begin position="237"/>
        <end position="258"/>
    </location>
</feature>
<comment type="cofactor">
    <cofactor evidence="1 9">
        <name>Mg(2+)</name>
        <dbReference type="ChEBI" id="CHEBI:18420"/>
    </cofactor>
</comment>
<feature type="transmembrane region" description="Helical" evidence="9">
    <location>
        <begin position="53"/>
        <end position="76"/>
    </location>
</feature>
<dbReference type="Pfam" id="PF01040">
    <property type="entry name" value="UbiA"/>
    <property type="match status" value="1"/>
</dbReference>
<comment type="caution">
    <text evidence="10">The sequence shown here is derived from an EMBL/GenBank/DDBJ whole genome shotgun (WGS) entry which is preliminary data.</text>
</comment>
<feature type="transmembrane region" description="Helical" evidence="9">
    <location>
        <begin position="172"/>
        <end position="189"/>
    </location>
</feature>
<feature type="transmembrane region" description="Helical" evidence="9">
    <location>
        <begin position="97"/>
        <end position="120"/>
    </location>
</feature>
<evidence type="ECO:0000256" key="2">
    <source>
        <dbReference type="ARBA" id="ARBA00004141"/>
    </source>
</evidence>
<keyword evidence="9" id="KW-0414">Isoprene biosynthesis</keyword>
<organism evidence="10 11">
    <name type="scientific">Coniophora puteana (strain RWD-64-598)</name>
    <name type="common">Brown rot fungus</name>
    <dbReference type="NCBI Taxonomy" id="741705"/>
    <lineage>
        <taxon>Eukaryota</taxon>
        <taxon>Fungi</taxon>
        <taxon>Dikarya</taxon>
        <taxon>Basidiomycota</taxon>
        <taxon>Agaricomycotina</taxon>
        <taxon>Agaricomycetes</taxon>
        <taxon>Agaricomycetidae</taxon>
        <taxon>Boletales</taxon>
        <taxon>Coniophorineae</taxon>
        <taxon>Coniophoraceae</taxon>
        <taxon>Coniophora</taxon>
    </lineage>
</organism>
<protein>
    <recommendedName>
        <fullName evidence="9">4-hydroxybenzoate polyprenyltransferase, mitochondrial</fullName>
        <shortName evidence="9">4-HB polyprenyltransferase</shortName>
        <ecNumber evidence="9">2.5.1.39</ecNumber>
    </recommendedName>
    <alternativeName>
        <fullName evidence="9">Para-hydroxybenzoate--polyprenyltransferase</fullName>
        <shortName evidence="9">PHB:PPT</shortName>
        <shortName evidence="9">PHB:polyprenyltransferase</shortName>
    </alternativeName>
</protein>
<dbReference type="GO" id="GO:0005743">
    <property type="term" value="C:mitochondrial inner membrane"/>
    <property type="evidence" value="ECO:0007669"/>
    <property type="project" value="UniProtKB-SubCell"/>
</dbReference>
<dbReference type="InterPro" id="IPR044878">
    <property type="entry name" value="UbiA_sf"/>
</dbReference>
<evidence type="ECO:0000256" key="5">
    <source>
        <dbReference type="ARBA" id="ARBA00022679"/>
    </source>
</evidence>
<keyword evidence="11" id="KW-1185">Reference proteome</keyword>
<reference evidence="11" key="1">
    <citation type="journal article" date="2012" name="Science">
        <title>The Paleozoic origin of enzymatic lignin decomposition reconstructed from 31 fungal genomes.</title>
        <authorList>
            <person name="Floudas D."/>
            <person name="Binder M."/>
            <person name="Riley R."/>
            <person name="Barry K."/>
            <person name="Blanchette R.A."/>
            <person name="Henrissat B."/>
            <person name="Martinez A.T."/>
            <person name="Otillar R."/>
            <person name="Spatafora J.W."/>
            <person name="Yadav J.S."/>
            <person name="Aerts A."/>
            <person name="Benoit I."/>
            <person name="Boyd A."/>
            <person name="Carlson A."/>
            <person name="Copeland A."/>
            <person name="Coutinho P.M."/>
            <person name="de Vries R.P."/>
            <person name="Ferreira P."/>
            <person name="Findley K."/>
            <person name="Foster B."/>
            <person name="Gaskell J."/>
            <person name="Glotzer D."/>
            <person name="Gorecki P."/>
            <person name="Heitman J."/>
            <person name="Hesse C."/>
            <person name="Hori C."/>
            <person name="Igarashi K."/>
            <person name="Jurgens J.A."/>
            <person name="Kallen N."/>
            <person name="Kersten P."/>
            <person name="Kohler A."/>
            <person name="Kuees U."/>
            <person name="Kumar T.K.A."/>
            <person name="Kuo A."/>
            <person name="LaButti K."/>
            <person name="Larrondo L.F."/>
            <person name="Lindquist E."/>
            <person name="Ling A."/>
            <person name="Lombard V."/>
            <person name="Lucas S."/>
            <person name="Lundell T."/>
            <person name="Martin R."/>
            <person name="McLaughlin D.J."/>
            <person name="Morgenstern I."/>
            <person name="Morin E."/>
            <person name="Murat C."/>
            <person name="Nagy L.G."/>
            <person name="Nolan M."/>
            <person name="Ohm R.A."/>
            <person name="Patyshakuliyeva A."/>
            <person name="Rokas A."/>
            <person name="Ruiz-Duenas F.J."/>
            <person name="Sabat G."/>
            <person name="Salamov A."/>
            <person name="Samejima M."/>
            <person name="Schmutz J."/>
            <person name="Slot J.C."/>
            <person name="St John F."/>
            <person name="Stenlid J."/>
            <person name="Sun H."/>
            <person name="Sun S."/>
            <person name="Syed K."/>
            <person name="Tsang A."/>
            <person name="Wiebenga A."/>
            <person name="Young D."/>
            <person name="Pisabarro A."/>
            <person name="Eastwood D.C."/>
            <person name="Martin F."/>
            <person name="Cullen D."/>
            <person name="Grigoriev I.V."/>
            <person name="Hibbett D.S."/>
        </authorList>
    </citation>
    <scope>NUCLEOTIDE SEQUENCE [LARGE SCALE GENOMIC DNA]</scope>
    <source>
        <strain evidence="11">RWD-64-598 SS2</strain>
    </source>
</reference>
<keyword evidence="9" id="KW-0999">Mitochondrion inner membrane</keyword>
<dbReference type="PANTHER" id="PTHR11048">
    <property type="entry name" value="PRENYLTRANSFERASES"/>
    <property type="match status" value="1"/>
</dbReference>
<evidence type="ECO:0000256" key="9">
    <source>
        <dbReference type="HAMAP-Rule" id="MF_03189"/>
    </source>
</evidence>
<dbReference type="OMA" id="FGTWIRP"/>
<name>A0A5M3N3H3_CONPW</name>
<dbReference type="GO" id="GO:0006744">
    <property type="term" value="P:ubiquinone biosynthetic process"/>
    <property type="evidence" value="ECO:0007669"/>
    <property type="project" value="UniProtKB-UniRule"/>
</dbReference>
<dbReference type="Gene3D" id="1.10.357.140">
    <property type="entry name" value="UbiA prenyltransferase"/>
    <property type="match status" value="1"/>
</dbReference>
<comment type="pathway">
    <text evidence="9">Cofactor biosynthesis; ubiquinone biosynthesis.</text>
</comment>
<keyword evidence="8 9" id="KW-0472">Membrane</keyword>
<comment type="function">
    <text evidence="9">Catalyzes the prenylation of para-hydroxybenzoate (PHB) with an all-trans polyprenyl group. Mediates the second step in the final reaction sequence of coenzyme Q (CoQ) biosynthesis, which is the condensation of the polyisoprenoid side chain with PHB, generating the first membrane-bound Q intermediate.</text>
</comment>
<keyword evidence="9" id="KW-0831">Ubiquinone biosynthesis</keyword>
<dbReference type="InterPro" id="IPR039653">
    <property type="entry name" value="Prenyltransferase"/>
</dbReference>
<dbReference type="HAMAP" id="MF_01635">
    <property type="entry name" value="UbiA"/>
    <property type="match status" value="1"/>
</dbReference>
<evidence type="ECO:0000256" key="6">
    <source>
        <dbReference type="ARBA" id="ARBA00022692"/>
    </source>
</evidence>
<feature type="transmembrane region" description="Helical" evidence="9">
    <location>
        <begin position="24"/>
        <end position="41"/>
    </location>
</feature>
<feature type="transmembrane region" description="Helical" evidence="9">
    <location>
        <begin position="278"/>
        <end position="296"/>
    </location>
</feature>
<dbReference type="FunFam" id="1.10.357.140:FF:000008">
    <property type="entry name" value="4-hydroxybenzoate octaprenyltransferase"/>
    <property type="match status" value="1"/>
</dbReference>
<comment type="similarity">
    <text evidence="4 9">Belongs to the UbiA prenyltransferase family.</text>
</comment>
<dbReference type="UniPathway" id="UPA00232"/>
<dbReference type="GO" id="GO:0008299">
    <property type="term" value="P:isoprenoid biosynthetic process"/>
    <property type="evidence" value="ECO:0007669"/>
    <property type="project" value="UniProtKB-UniRule"/>
</dbReference>
<evidence type="ECO:0000313" key="11">
    <source>
        <dbReference type="Proteomes" id="UP000053558"/>
    </source>
</evidence>
<dbReference type="FunFam" id="1.20.120.1780:FF:000001">
    <property type="entry name" value="4-hydroxybenzoate octaprenyltransferase"/>
    <property type="match status" value="1"/>
</dbReference>
<comment type="pathway">
    <text evidence="3">Secondary metabolite biosynthesis.</text>
</comment>
<dbReference type="RefSeq" id="XP_007762450.1">
    <property type="nucleotide sequence ID" value="XM_007764260.1"/>
</dbReference>
<comment type="subcellular location">
    <subcellularLocation>
        <location evidence="2">Membrane</location>
        <topology evidence="2">Multi-pass membrane protein</topology>
    </subcellularLocation>
    <subcellularLocation>
        <location evidence="9">Mitochondrion inner membrane</location>
        <topology evidence="9">Multi-pass membrane protein</topology>
        <orientation evidence="9">Matrix side</orientation>
    </subcellularLocation>
</comment>
<dbReference type="Proteomes" id="UP000053558">
    <property type="component" value="Unassembled WGS sequence"/>
</dbReference>
<dbReference type="PANTHER" id="PTHR11048:SF28">
    <property type="entry name" value="4-HYDROXYBENZOATE POLYPRENYLTRANSFERASE, MITOCHONDRIAL"/>
    <property type="match status" value="1"/>
</dbReference>
<keyword evidence="6 9" id="KW-0812">Transmembrane</keyword>
<keyword evidence="9" id="KW-0496">Mitochondrion</keyword>
<accession>A0A5M3N3H3</accession>
<evidence type="ECO:0000256" key="4">
    <source>
        <dbReference type="ARBA" id="ARBA00005985"/>
    </source>
</evidence>
<dbReference type="EMBL" id="JH711573">
    <property type="protein sequence ID" value="EIW85886.1"/>
    <property type="molecule type" value="Genomic_DNA"/>
</dbReference>
<keyword evidence="7 9" id="KW-1133">Transmembrane helix</keyword>
<feature type="transmembrane region" description="Helical" evidence="9">
    <location>
        <begin position="209"/>
        <end position="230"/>
    </location>
</feature>